<feature type="region of interest" description="Disordered" evidence="1">
    <location>
        <begin position="1"/>
        <end position="29"/>
    </location>
</feature>
<dbReference type="AlphaFoldDB" id="A0A8E2E437"/>
<evidence type="ECO:0000313" key="2">
    <source>
        <dbReference type="EMBL" id="OCK77016.1"/>
    </source>
</evidence>
<keyword evidence="3" id="KW-1185">Reference proteome</keyword>
<dbReference type="Proteomes" id="UP000250266">
    <property type="component" value="Unassembled WGS sequence"/>
</dbReference>
<feature type="compositionally biased region" description="Basic and acidic residues" evidence="1">
    <location>
        <begin position="1"/>
        <end position="16"/>
    </location>
</feature>
<proteinExistence type="predicted"/>
<dbReference type="EMBL" id="KV745161">
    <property type="protein sequence ID" value="OCK77016.1"/>
    <property type="molecule type" value="Genomic_DNA"/>
</dbReference>
<evidence type="ECO:0000313" key="3">
    <source>
        <dbReference type="Proteomes" id="UP000250266"/>
    </source>
</evidence>
<organism evidence="2 3">
    <name type="scientific">Lepidopterella palustris CBS 459.81</name>
    <dbReference type="NCBI Taxonomy" id="1314670"/>
    <lineage>
        <taxon>Eukaryota</taxon>
        <taxon>Fungi</taxon>
        <taxon>Dikarya</taxon>
        <taxon>Ascomycota</taxon>
        <taxon>Pezizomycotina</taxon>
        <taxon>Dothideomycetes</taxon>
        <taxon>Pleosporomycetidae</taxon>
        <taxon>Mytilinidiales</taxon>
        <taxon>Argynnaceae</taxon>
        <taxon>Lepidopterella</taxon>
    </lineage>
</organism>
<gene>
    <name evidence="2" type="ORF">K432DRAFT_395957</name>
</gene>
<evidence type="ECO:0000256" key="1">
    <source>
        <dbReference type="SAM" id="MobiDB-lite"/>
    </source>
</evidence>
<sequence>MVNRTVSKEKAGEYKRSANPPNSPVKAPWTLPAPAIRQLCRGEKGQFTGFFVHLGALMYRKVTQGSLATDKATPERPNLDRVAKRMGEKATSDSEDGMDSQMTDVDAEGYAEGDADMEAEQFSQSPTESNSVDSCNPGDRMFCELSPIFLLLASFPSLRITLMRIPFDTHKVNSRSGRGLYSFVREKGSKSPYRLCEPHMPIILVEGKKAEAFIYAHCIGEMITLVFRRVETYHKGTIDLLRDTERTVTSFCPIHAKPSIIRVTFPILYLKWARSDGIEGVPEQVKLLVSGDEGFANASSHESLYTLCVSYCATQETNGWRSY</sequence>
<protein>
    <submittedName>
        <fullName evidence="2">Uncharacterized protein</fullName>
    </submittedName>
</protein>
<reference evidence="2 3" key="1">
    <citation type="journal article" date="2016" name="Nat. Commun.">
        <title>Ectomycorrhizal ecology is imprinted in the genome of the dominant symbiotic fungus Cenococcum geophilum.</title>
        <authorList>
            <consortium name="DOE Joint Genome Institute"/>
            <person name="Peter M."/>
            <person name="Kohler A."/>
            <person name="Ohm R.A."/>
            <person name="Kuo A."/>
            <person name="Krutzmann J."/>
            <person name="Morin E."/>
            <person name="Arend M."/>
            <person name="Barry K.W."/>
            <person name="Binder M."/>
            <person name="Choi C."/>
            <person name="Clum A."/>
            <person name="Copeland A."/>
            <person name="Grisel N."/>
            <person name="Haridas S."/>
            <person name="Kipfer T."/>
            <person name="LaButti K."/>
            <person name="Lindquist E."/>
            <person name="Lipzen A."/>
            <person name="Maire R."/>
            <person name="Meier B."/>
            <person name="Mihaltcheva S."/>
            <person name="Molinier V."/>
            <person name="Murat C."/>
            <person name="Poggeler S."/>
            <person name="Quandt C.A."/>
            <person name="Sperisen C."/>
            <person name="Tritt A."/>
            <person name="Tisserant E."/>
            <person name="Crous P.W."/>
            <person name="Henrissat B."/>
            <person name="Nehls U."/>
            <person name="Egli S."/>
            <person name="Spatafora J.W."/>
            <person name="Grigoriev I.V."/>
            <person name="Martin F.M."/>
        </authorList>
    </citation>
    <scope>NUCLEOTIDE SEQUENCE [LARGE SCALE GENOMIC DNA]</scope>
    <source>
        <strain evidence="2 3">CBS 459.81</strain>
    </source>
</reference>
<accession>A0A8E2E437</accession>
<name>A0A8E2E437_9PEZI</name>